<dbReference type="Proteomes" id="UP000028981">
    <property type="component" value="Unassembled WGS sequence"/>
</dbReference>
<protein>
    <submittedName>
        <fullName evidence="1">Uncharacterized protein</fullName>
    </submittedName>
</protein>
<dbReference type="RefSeq" id="WP_035082775.1">
    <property type="nucleotide sequence ID" value="NZ_JQGC01000009.1"/>
</dbReference>
<keyword evidence="2" id="KW-1185">Reference proteome</keyword>
<evidence type="ECO:0000313" key="2">
    <source>
        <dbReference type="Proteomes" id="UP000028981"/>
    </source>
</evidence>
<gene>
    <name evidence="1" type="ORF">JP75_11555</name>
</gene>
<dbReference type="OrthoDB" id="8208963at2"/>
<dbReference type="EMBL" id="JQGC01000009">
    <property type="protein sequence ID" value="KFL30982.1"/>
    <property type="molecule type" value="Genomic_DNA"/>
</dbReference>
<dbReference type="AlphaFoldDB" id="A0A087M279"/>
<dbReference type="STRING" id="46914.JP75_11555"/>
<name>A0A087M279_9HYPH</name>
<sequence>MIDSTQINDRMIIRAQNLSTPLGRLQELAPRLLAVLPDTIGGCAERLGATRLEITDAAEFELDQIADRGGRLVRRDRTLARADAADPFYVTRST</sequence>
<proteinExistence type="predicted"/>
<accession>A0A087M279</accession>
<evidence type="ECO:0000313" key="1">
    <source>
        <dbReference type="EMBL" id="KFL30982.1"/>
    </source>
</evidence>
<reference evidence="1 2" key="1">
    <citation type="submission" date="2014-08" db="EMBL/GenBank/DDBJ databases">
        <authorList>
            <person name="Hassan Y.I."/>
            <person name="Lepp D."/>
            <person name="Zhou T."/>
        </authorList>
    </citation>
    <scope>NUCLEOTIDE SEQUENCE [LARGE SCALE GENOMIC DNA]</scope>
    <source>
        <strain evidence="1 2">IFO13584</strain>
    </source>
</reference>
<organism evidence="1 2">
    <name type="scientific">Devosia riboflavina</name>
    <dbReference type="NCBI Taxonomy" id="46914"/>
    <lineage>
        <taxon>Bacteria</taxon>
        <taxon>Pseudomonadati</taxon>
        <taxon>Pseudomonadota</taxon>
        <taxon>Alphaproteobacteria</taxon>
        <taxon>Hyphomicrobiales</taxon>
        <taxon>Devosiaceae</taxon>
        <taxon>Devosia</taxon>
    </lineage>
</organism>
<comment type="caution">
    <text evidence="1">The sequence shown here is derived from an EMBL/GenBank/DDBJ whole genome shotgun (WGS) entry which is preliminary data.</text>
</comment>